<dbReference type="Proteomes" id="UP000823786">
    <property type="component" value="Unassembled WGS sequence"/>
</dbReference>
<keyword evidence="1" id="KW-0472">Membrane</keyword>
<dbReference type="RefSeq" id="WP_209849239.1">
    <property type="nucleotide sequence ID" value="NZ_JAGGJV010000002.1"/>
</dbReference>
<keyword evidence="1" id="KW-1133">Transmembrane helix</keyword>
<dbReference type="EMBL" id="JAGGJV010000002">
    <property type="protein sequence ID" value="MBP1857731.1"/>
    <property type="molecule type" value="Genomic_DNA"/>
</dbReference>
<keyword evidence="1" id="KW-0812">Transmembrane</keyword>
<evidence type="ECO:0000313" key="3">
    <source>
        <dbReference type="Proteomes" id="UP000823786"/>
    </source>
</evidence>
<evidence type="ECO:0000256" key="1">
    <source>
        <dbReference type="SAM" id="Phobius"/>
    </source>
</evidence>
<comment type="caution">
    <text evidence="2">The sequence shown here is derived from an EMBL/GenBank/DDBJ whole genome shotgun (WGS) entry which is preliminary data.</text>
</comment>
<keyword evidence="3" id="KW-1185">Reference proteome</keyword>
<feature type="transmembrane region" description="Helical" evidence="1">
    <location>
        <begin position="58"/>
        <end position="77"/>
    </location>
</feature>
<proteinExistence type="predicted"/>
<evidence type="ECO:0000313" key="2">
    <source>
        <dbReference type="EMBL" id="MBP1857731.1"/>
    </source>
</evidence>
<gene>
    <name evidence="2" type="ORF">J2Z75_001227</name>
</gene>
<reference evidence="2 3" key="1">
    <citation type="submission" date="2021-03" db="EMBL/GenBank/DDBJ databases">
        <title>Genomic Encyclopedia of Type Strains, Phase IV (KMG-IV): sequencing the most valuable type-strain genomes for metagenomic binning, comparative biology and taxonomic classification.</title>
        <authorList>
            <person name="Goeker M."/>
        </authorList>
    </citation>
    <scope>NUCLEOTIDE SEQUENCE [LARGE SCALE GENOMIC DNA]</scope>
    <source>
        <strain evidence="2 3">DSM 26427</strain>
    </source>
</reference>
<accession>A0ABS4EIF8</accession>
<organism evidence="2 3">
    <name type="scientific">Rhizobium herbae</name>
    <dbReference type="NCBI Taxonomy" id="508661"/>
    <lineage>
        <taxon>Bacteria</taxon>
        <taxon>Pseudomonadati</taxon>
        <taxon>Pseudomonadota</taxon>
        <taxon>Alphaproteobacteria</taxon>
        <taxon>Hyphomicrobiales</taxon>
        <taxon>Rhizobiaceae</taxon>
        <taxon>Rhizobium/Agrobacterium group</taxon>
        <taxon>Rhizobium</taxon>
    </lineage>
</organism>
<name>A0ABS4EIF8_9HYPH</name>
<sequence length="79" mass="8401">MVSGSGHHPPVTEGIAEVMIKDIKSGEGRGATSEVPLAFQTGRQPVDPVVLGQARRQMTMFGIFAIVVLAVLLAVWWSA</sequence>
<protein>
    <submittedName>
        <fullName evidence="2">Uncharacterized protein</fullName>
    </submittedName>
</protein>